<evidence type="ECO:0000256" key="3">
    <source>
        <dbReference type="ARBA" id="ARBA00022989"/>
    </source>
</evidence>
<dbReference type="GO" id="GO:0016020">
    <property type="term" value="C:membrane"/>
    <property type="evidence" value="ECO:0007669"/>
    <property type="project" value="UniProtKB-SubCell"/>
</dbReference>
<dbReference type="AlphaFoldDB" id="A0A7R9D1E0"/>
<dbReference type="GO" id="GO:0006820">
    <property type="term" value="P:monoatomic anion transport"/>
    <property type="evidence" value="ECO:0007669"/>
    <property type="project" value="TreeGrafter"/>
</dbReference>
<sequence length="174" mass="19147">MIDQKKCKEQVLGRLETLENIFNSKYEIPARYVFVAVTILGSFLQTIRRSSMTVAITGMVKTKSSANSNSTFVNTDVCPISNDSTTSSTSQKEGEFDWDEVTQGYILTSPIYGVVCTILIGVHFTRGWSPKKVIAIISISSSILHVLTPVVVRWNVTAFIVLRALEGLISVSGH</sequence>
<dbReference type="InterPro" id="IPR027378">
    <property type="entry name" value="Nucleotide_channel_N"/>
</dbReference>
<keyword evidence="3 5" id="KW-1133">Transmembrane helix</keyword>
<feature type="transmembrane region" description="Helical" evidence="5">
    <location>
        <begin position="105"/>
        <end position="124"/>
    </location>
</feature>
<keyword evidence="4 5" id="KW-0472">Membrane</keyword>
<evidence type="ECO:0000256" key="1">
    <source>
        <dbReference type="ARBA" id="ARBA00004141"/>
    </source>
</evidence>
<feature type="transmembrane region" description="Helical" evidence="5">
    <location>
        <begin position="133"/>
        <end position="152"/>
    </location>
</feature>
<dbReference type="InterPro" id="IPR050382">
    <property type="entry name" value="MFS_Na/Anion_cotransporter"/>
</dbReference>
<dbReference type="GO" id="GO:0022857">
    <property type="term" value="F:transmembrane transporter activity"/>
    <property type="evidence" value="ECO:0007669"/>
    <property type="project" value="TreeGrafter"/>
</dbReference>
<dbReference type="InterPro" id="IPR036259">
    <property type="entry name" value="MFS_trans_sf"/>
</dbReference>
<evidence type="ECO:0000256" key="4">
    <source>
        <dbReference type="ARBA" id="ARBA00023136"/>
    </source>
</evidence>
<evidence type="ECO:0000256" key="2">
    <source>
        <dbReference type="ARBA" id="ARBA00022692"/>
    </source>
</evidence>
<evidence type="ECO:0000256" key="5">
    <source>
        <dbReference type="SAM" id="Phobius"/>
    </source>
</evidence>
<dbReference type="SUPFAM" id="SSF103473">
    <property type="entry name" value="MFS general substrate transporter"/>
    <property type="match status" value="1"/>
</dbReference>
<accession>A0A7R9D1E0</accession>
<dbReference type="Gene3D" id="1.20.120.540">
    <property type="entry name" value="Voltage-gated potassium channels"/>
    <property type="match status" value="1"/>
</dbReference>
<proteinExistence type="predicted"/>
<dbReference type="PANTHER" id="PTHR11662">
    <property type="entry name" value="SOLUTE CARRIER FAMILY 17"/>
    <property type="match status" value="1"/>
</dbReference>
<dbReference type="EMBL" id="OC319797">
    <property type="protein sequence ID" value="CAD7406334.1"/>
    <property type="molecule type" value="Genomic_DNA"/>
</dbReference>
<protein>
    <submittedName>
        <fullName evidence="6">Uncharacterized protein</fullName>
    </submittedName>
</protein>
<gene>
    <name evidence="6" type="ORF">TCEB3V08_LOCUS8464</name>
</gene>
<reference evidence="6" key="1">
    <citation type="submission" date="2020-11" db="EMBL/GenBank/DDBJ databases">
        <authorList>
            <person name="Tran Van P."/>
        </authorList>
    </citation>
    <scope>NUCLEOTIDE SEQUENCE</scope>
</reference>
<name>A0A7R9D1E0_TIMCR</name>
<organism evidence="6">
    <name type="scientific">Timema cristinae</name>
    <name type="common">Walking stick</name>
    <dbReference type="NCBI Taxonomy" id="61476"/>
    <lineage>
        <taxon>Eukaryota</taxon>
        <taxon>Metazoa</taxon>
        <taxon>Ecdysozoa</taxon>
        <taxon>Arthropoda</taxon>
        <taxon>Hexapoda</taxon>
        <taxon>Insecta</taxon>
        <taxon>Pterygota</taxon>
        <taxon>Neoptera</taxon>
        <taxon>Polyneoptera</taxon>
        <taxon>Phasmatodea</taxon>
        <taxon>Timematodea</taxon>
        <taxon>Timematoidea</taxon>
        <taxon>Timematidae</taxon>
        <taxon>Timema</taxon>
    </lineage>
</organism>
<comment type="subcellular location">
    <subcellularLocation>
        <location evidence="1">Membrane</location>
        <topology evidence="1">Multi-pass membrane protein</topology>
    </subcellularLocation>
</comment>
<evidence type="ECO:0000313" key="6">
    <source>
        <dbReference type="EMBL" id="CAD7406334.1"/>
    </source>
</evidence>
<keyword evidence="2 5" id="KW-0812">Transmembrane</keyword>
<dbReference type="PANTHER" id="PTHR11662:SF399">
    <property type="entry name" value="FI19708P1-RELATED"/>
    <property type="match status" value="1"/>
</dbReference>